<dbReference type="GO" id="GO:0005980">
    <property type="term" value="P:glycogen catabolic process"/>
    <property type="evidence" value="ECO:0007669"/>
    <property type="project" value="TreeGrafter"/>
</dbReference>
<comment type="catalytic activity">
    <reaction evidence="2">
        <text>[(1-&gt;4)-alpha-D-glucosyl](n) + phosphate = [(1-&gt;4)-alpha-D-glucosyl](n-1) + alpha-D-glucose 1-phosphate</text>
        <dbReference type="Rhea" id="RHEA:41732"/>
        <dbReference type="Rhea" id="RHEA-COMP:9584"/>
        <dbReference type="Rhea" id="RHEA-COMP:9586"/>
        <dbReference type="ChEBI" id="CHEBI:15444"/>
        <dbReference type="ChEBI" id="CHEBI:43474"/>
        <dbReference type="ChEBI" id="CHEBI:58601"/>
        <dbReference type="EC" id="2.4.1.1"/>
    </reaction>
</comment>
<dbReference type="EMBL" id="DVOE01000022">
    <property type="protein sequence ID" value="HIU98539.1"/>
    <property type="molecule type" value="Genomic_DNA"/>
</dbReference>
<dbReference type="EC" id="2.4.1.1" evidence="2"/>
<feature type="non-terminal residue" evidence="3">
    <location>
        <position position="1"/>
    </location>
</feature>
<dbReference type="Gene3D" id="3.40.50.2000">
    <property type="entry name" value="Glycogen Phosphorylase B"/>
    <property type="match status" value="1"/>
</dbReference>
<dbReference type="GO" id="GO:0005737">
    <property type="term" value="C:cytoplasm"/>
    <property type="evidence" value="ECO:0007669"/>
    <property type="project" value="TreeGrafter"/>
</dbReference>
<proteinExistence type="inferred from homology"/>
<evidence type="ECO:0000313" key="3">
    <source>
        <dbReference type="EMBL" id="HIU98539.1"/>
    </source>
</evidence>
<dbReference type="PANTHER" id="PTHR11468">
    <property type="entry name" value="GLYCOGEN PHOSPHORYLASE"/>
    <property type="match status" value="1"/>
</dbReference>
<reference evidence="3" key="1">
    <citation type="submission" date="2020-10" db="EMBL/GenBank/DDBJ databases">
        <authorList>
            <person name="Gilroy R."/>
        </authorList>
    </citation>
    <scope>NUCLEOTIDE SEQUENCE</scope>
    <source>
        <strain evidence="3">10406</strain>
    </source>
</reference>
<organism evidence="3 4">
    <name type="scientific">Candidatus Limadaptatus stercoripullorum</name>
    <dbReference type="NCBI Taxonomy" id="2840846"/>
    <lineage>
        <taxon>Bacteria</taxon>
        <taxon>Bacillati</taxon>
        <taxon>Bacillota</taxon>
        <taxon>Clostridia</taxon>
        <taxon>Eubacteriales</taxon>
        <taxon>Candidatus Limadaptatus</taxon>
    </lineage>
</organism>
<comment type="similarity">
    <text evidence="1 2">Belongs to the glycogen phosphorylase family.</text>
</comment>
<dbReference type="Pfam" id="PF00343">
    <property type="entry name" value="Phosphorylase"/>
    <property type="match status" value="1"/>
</dbReference>
<protein>
    <recommendedName>
        <fullName evidence="2">Alpha-1,4 glucan phosphorylase</fullName>
        <ecNumber evidence="2">2.4.1.1</ecNumber>
    </recommendedName>
</protein>
<dbReference type="GO" id="GO:0008184">
    <property type="term" value="F:glycogen phosphorylase activity"/>
    <property type="evidence" value="ECO:0007669"/>
    <property type="project" value="InterPro"/>
</dbReference>
<comment type="cofactor">
    <cofactor evidence="2">
        <name>pyridoxal 5'-phosphate</name>
        <dbReference type="ChEBI" id="CHEBI:597326"/>
    </cofactor>
</comment>
<evidence type="ECO:0000256" key="1">
    <source>
        <dbReference type="ARBA" id="ARBA00006047"/>
    </source>
</evidence>
<sequence>IHERVGDENIFLFGLLADQVAELWKNGYNPTHYYQTDPVIKRLIDTLRRGIGGVGFSEIADSLTIGKGGAPDGYLVLADFESYREAQGRVDATYRDKEKWNRMSLVNIAKAGFFAADRSVKEYADRIWGLKRIK</sequence>
<comment type="function">
    <text evidence="2">Allosteric enzyme that catalyzes the rate-limiting step in glycogen catabolism, the phosphorolytic cleavage of glycogen to produce glucose-1-phosphate, and plays a central role in maintaining cellular and organismal glucose homeostasis.</text>
</comment>
<name>A0A9D1SVT1_9FIRM</name>
<dbReference type="SUPFAM" id="SSF53756">
    <property type="entry name" value="UDP-Glycosyltransferase/glycogen phosphorylase"/>
    <property type="match status" value="1"/>
</dbReference>
<dbReference type="InterPro" id="IPR000811">
    <property type="entry name" value="Glyco_trans_35"/>
</dbReference>
<dbReference type="AlphaFoldDB" id="A0A9D1SVT1"/>
<comment type="caution">
    <text evidence="3">The sequence shown here is derived from an EMBL/GenBank/DDBJ whole genome shotgun (WGS) entry which is preliminary data.</text>
</comment>
<evidence type="ECO:0000256" key="2">
    <source>
        <dbReference type="RuleBase" id="RU000587"/>
    </source>
</evidence>
<gene>
    <name evidence="3" type="ORF">IAC73_01685</name>
</gene>
<dbReference type="PANTHER" id="PTHR11468:SF3">
    <property type="entry name" value="GLYCOGEN PHOSPHORYLASE, LIVER FORM"/>
    <property type="match status" value="1"/>
</dbReference>
<evidence type="ECO:0000313" key="4">
    <source>
        <dbReference type="Proteomes" id="UP000886857"/>
    </source>
</evidence>
<keyword evidence="2" id="KW-0663">Pyridoxal phosphate</keyword>
<dbReference type="Proteomes" id="UP000886857">
    <property type="component" value="Unassembled WGS sequence"/>
</dbReference>
<keyword evidence="2" id="KW-0328">Glycosyltransferase</keyword>
<dbReference type="GO" id="GO:0030170">
    <property type="term" value="F:pyridoxal phosphate binding"/>
    <property type="evidence" value="ECO:0007669"/>
    <property type="project" value="TreeGrafter"/>
</dbReference>
<keyword evidence="2" id="KW-0119">Carbohydrate metabolism</keyword>
<reference evidence="3" key="2">
    <citation type="journal article" date="2021" name="PeerJ">
        <title>Extensive microbial diversity within the chicken gut microbiome revealed by metagenomics and culture.</title>
        <authorList>
            <person name="Gilroy R."/>
            <person name="Ravi A."/>
            <person name="Getino M."/>
            <person name="Pursley I."/>
            <person name="Horton D.L."/>
            <person name="Alikhan N.F."/>
            <person name="Baker D."/>
            <person name="Gharbi K."/>
            <person name="Hall N."/>
            <person name="Watson M."/>
            <person name="Adriaenssens E.M."/>
            <person name="Foster-Nyarko E."/>
            <person name="Jarju S."/>
            <person name="Secka A."/>
            <person name="Antonio M."/>
            <person name="Oren A."/>
            <person name="Chaudhuri R.R."/>
            <person name="La Ragione R."/>
            <person name="Hildebrand F."/>
            <person name="Pallen M.J."/>
        </authorList>
    </citation>
    <scope>NUCLEOTIDE SEQUENCE</scope>
    <source>
        <strain evidence="3">10406</strain>
    </source>
</reference>
<keyword evidence="2" id="KW-0808">Transferase</keyword>
<accession>A0A9D1SVT1</accession>